<accession>A0A2P2QPK5</accession>
<name>A0A2P2QPK5_RHIMU</name>
<evidence type="ECO:0000313" key="1">
    <source>
        <dbReference type="EMBL" id="MBX68962.1"/>
    </source>
</evidence>
<protein>
    <submittedName>
        <fullName evidence="1">Uncharacterized protein</fullName>
    </submittedName>
</protein>
<sequence length="37" mass="4292">MLRKMSESGNFYTDVYMSIVRFAAPKVMKKLAFKSTD</sequence>
<organism evidence="1">
    <name type="scientific">Rhizophora mucronata</name>
    <name type="common">Asiatic mangrove</name>
    <dbReference type="NCBI Taxonomy" id="61149"/>
    <lineage>
        <taxon>Eukaryota</taxon>
        <taxon>Viridiplantae</taxon>
        <taxon>Streptophyta</taxon>
        <taxon>Embryophyta</taxon>
        <taxon>Tracheophyta</taxon>
        <taxon>Spermatophyta</taxon>
        <taxon>Magnoliopsida</taxon>
        <taxon>eudicotyledons</taxon>
        <taxon>Gunneridae</taxon>
        <taxon>Pentapetalae</taxon>
        <taxon>rosids</taxon>
        <taxon>fabids</taxon>
        <taxon>Malpighiales</taxon>
        <taxon>Rhizophoraceae</taxon>
        <taxon>Rhizophora</taxon>
    </lineage>
</organism>
<dbReference type="AlphaFoldDB" id="A0A2P2QPK5"/>
<dbReference type="EMBL" id="GGEC01088478">
    <property type="protein sequence ID" value="MBX68962.1"/>
    <property type="molecule type" value="Transcribed_RNA"/>
</dbReference>
<proteinExistence type="predicted"/>
<reference evidence="1" key="1">
    <citation type="submission" date="2018-02" db="EMBL/GenBank/DDBJ databases">
        <title>Rhizophora mucronata_Transcriptome.</title>
        <authorList>
            <person name="Meera S.P."/>
            <person name="Sreeshan A."/>
            <person name="Augustine A."/>
        </authorList>
    </citation>
    <scope>NUCLEOTIDE SEQUENCE</scope>
    <source>
        <tissue evidence="1">Leaf</tissue>
    </source>
</reference>